<dbReference type="InterPro" id="IPR009080">
    <property type="entry name" value="tRNAsynth_Ia_anticodon-bd"/>
</dbReference>
<dbReference type="GO" id="GO:0005829">
    <property type="term" value="C:cytosol"/>
    <property type="evidence" value="ECO:0007669"/>
    <property type="project" value="TreeGrafter"/>
</dbReference>
<dbReference type="GO" id="GO:0006438">
    <property type="term" value="P:valyl-tRNA aminoacylation"/>
    <property type="evidence" value="ECO:0007669"/>
    <property type="project" value="InterPro"/>
</dbReference>
<dbReference type="Pfam" id="PF08264">
    <property type="entry name" value="Anticodon_1"/>
    <property type="match status" value="1"/>
</dbReference>
<organism evidence="10">
    <name type="scientific">freshwater metagenome</name>
    <dbReference type="NCBI Taxonomy" id="449393"/>
    <lineage>
        <taxon>unclassified sequences</taxon>
        <taxon>metagenomes</taxon>
        <taxon>ecological metagenomes</taxon>
    </lineage>
</organism>
<keyword evidence="5" id="KW-0648">Protein biosynthesis</keyword>
<keyword evidence="3" id="KW-0547">Nucleotide-binding</keyword>
<evidence type="ECO:0000256" key="6">
    <source>
        <dbReference type="ARBA" id="ARBA00023146"/>
    </source>
</evidence>
<dbReference type="InterPro" id="IPR033705">
    <property type="entry name" value="Anticodon_Ia_Val"/>
</dbReference>
<name>A0A6J7THE2_9ZZZZ</name>
<reference evidence="10" key="1">
    <citation type="submission" date="2020-05" db="EMBL/GenBank/DDBJ databases">
        <authorList>
            <person name="Chiriac C."/>
            <person name="Salcher M."/>
            <person name="Ghai R."/>
            <person name="Kavagutti S V."/>
        </authorList>
    </citation>
    <scope>NUCLEOTIDE SEQUENCE</scope>
</reference>
<evidence type="ECO:0000256" key="1">
    <source>
        <dbReference type="ARBA" id="ARBA00013169"/>
    </source>
</evidence>
<dbReference type="EMBL" id="CAFBQG010000146">
    <property type="protein sequence ID" value="CAB5052502.1"/>
    <property type="molecule type" value="Genomic_DNA"/>
</dbReference>
<dbReference type="InterPro" id="IPR013155">
    <property type="entry name" value="M/V/L/I-tRNA-synth_anticd-bd"/>
</dbReference>
<gene>
    <name evidence="10" type="ORF">UFOPK4301_01069</name>
</gene>
<evidence type="ECO:0000256" key="2">
    <source>
        <dbReference type="ARBA" id="ARBA00022598"/>
    </source>
</evidence>
<dbReference type="Gene3D" id="1.10.730.10">
    <property type="entry name" value="Isoleucyl-tRNA Synthetase, Domain 1"/>
    <property type="match status" value="1"/>
</dbReference>
<dbReference type="AlphaFoldDB" id="A0A6J7THE2"/>
<comment type="catalytic activity">
    <reaction evidence="8">
        <text>tRNA(Val) + L-valine + ATP = L-valyl-tRNA(Val) + AMP + diphosphate</text>
        <dbReference type="Rhea" id="RHEA:10704"/>
        <dbReference type="Rhea" id="RHEA-COMP:9672"/>
        <dbReference type="Rhea" id="RHEA-COMP:9708"/>
        <dbReference type="ChEBI" id="CHEBI:30616"/>
        <dbReference type="ChEBI" id="CHEBI:33019"/>
        <dbReference type="ChEBI" id="CHEBI:57762"/>
        <dbReference type="ChEBI" id="CHEBI:78442"/>
        <dbReference type="ChEBI" id="CHEBI:78537"/>
        <dbReference type="ChEBI" id="CHEBI:456215"/>
        <dbReference type="EC" id="6.1.1.9"/>
    </reaction>
</comment>
<dbReference type="GO" id="GO:0005524">
    <property type="term" value="F:ATP binding"/>
    <property type="evidence" value="ECO:0007669"/>
    <property type="project" value="UniProtKB-KW"/>
</dbReference>
<evidence type="ECO:0000256" key="3">
    <source>
        <dbReference type="ARBA" id="ARBA00022741"/>
    </source>
</evidence>
<keyword evidence="6" id="KW-0030">Aminoacyl-tRNA synthetase</keyword>
<proteinExistence type="predicted"/>
<dbReference type="SUPFAM" id="SSF47323">
    <property type="entry name" value="Anticodon-binding domain of a subclass of class I aminoacyl-tRNA synthetases"/>
    <property type="match status" value="1"/>
</dbReference>
<evidence type="ECO:0000259" key="9">
    <source>
        <dbReference type="Pfam" id="PF08264"/>
    </source>
</evidence>
<evidence type="ECO:0000313" key="10">
    <source>
        <dbReference type="EMBL" id="CAB5052502.1"/>
    </source>
</evidence>
<keyword evidence="4" id="KW-0067">ATP-binding</keyword>
<protein>
    <recommendedName>
        <fullName evidence="1">valine--tRNA ligase</fullName>
        <ecNumber evidence="1">6.1.1.9</ecNumber>
    </recommendedName>
    <alternativeName>
        <fullName evidence="7">Valyl-tRNA synthetase</fullName>
    </alternativeName>
</protein>
<dbReference type="PANTHER" id="PTHR11946:SF93">
    <property type="entry name" value="VALINE--TRNA LIGASE, CHLOROPLASTIC_MITOCHONDRIAL 2"/>
    <property type="match status" value="1"/>
</dbReference>
<dbReference type="CDD" id="cd07962">
    <property type="entry name" value="Anticodon_Ia_Val"/>
    <property type="match status" value="1"/>
</dbReference>
<feature type="domain" description="Methionyl/Valyl/Leucyl/Isoleucyl-tRNA synthetase anticodon-binding" evidence="9">
    <location>
        <begin position="34"/>
        <end position="176"/>
    </location>
</feature>
<dbReference type="InterPro" id="IPR002303">
    <property type="entry name" value="Valyl-tRNA_ligase"/>
</dbReference>
<dbReference type="PANTHER" id="PTHR11946">
    <property type="entry name" value="VALYL-TRNA SYNTHETASES"/>
    <property type="match status" value="1"/>
</dbReference>
<dbReference type="GO" id="GO:0004832">
    <property type="term" value="F:valine-tRNA ligase activity"/>
    <property type="evidence" value="ECO:0007669"/>
    <property type="project" value="UniProtKB-EC"/>
</dbReference>
<evidence type="ECO:0000256" key="4">
    <source>
        <dbReference type="ARBA" id="ARBA00022840"/>
    </source>
</evidence>
<dbReference type="EC" id="6.1.1.9" evidence="1"/>
<evidence type="ECO:0000256" key="7">
    <source>
        <dbReference type="ARBA" id="ARBA00029936"/>
    </source>
</evidence>
<keyword evidence="2" id="KW-0436">Ligase</keyword>
<sequence>MKIGRRLATKILNASKFVLLQGSAAPAAVTEPIDKALLAALADVVDEATKAFEAFNYTKAMEAAEVFFWAFCDDHLELVKDRAYGLAGEEAAASARAALTITLDTLLKLFAPFLPFVTEEVWSWTHEDSVHKSSWPTSESLRAFNGDASLLAVSAEILSQLRKSKSEAKVSMKADIATAEISAPAADLAQAKLVAADLKAAGRVHGDFEYVESASPISLEIELAPTSES</sequence>
<evidence type="ECO:0000256" key="5">
    <source>
        <dbReference type="ARBA" id="ARBA00022917"/>
    </source>
</evidence>
<accession>A0A6J7THE2</accession>
<evidence type="ECO:0000256" key="8">
    <source>
        <dbReference type="ARBA" id="ARBA00047552"/>
    </source>
</evidence>